<evidence type="ECO:0000256" key="1">
    <source>
        <dbReference type="ARBA" id="ARBA00004429"/>
    </source>
</evidence>
<evidence type="ECO:0000256" key="12">
    <source>
        <dbReference type="RuleBase" id="RU363032"/>
    </source>
</evidence>
<feature type="transmembrane region" description="Helical" evidence="12">
    <location>
        <begin position="200"/>
        <end position="219"/>
    </location>
</feature>
<keyword evidence="8 12" id="KW-0472">Membrane</keyword>
<comment type="similarity">
    <text evidence="2">Belongs to the binding-protein-dependent transport system permease family. HisMQ subfamily.</text>
</comment>
<evidence type="ECO:0000313" key="16">
    <source>
        <dbReference type="Proteomes" id="UP000051380"/>
    </source>
</evidence>
<dbReference type="GO" id="GO:0006865">
    <property type="term" value="P:amino acid transport"/>
    <property type="evidence" value="ECO:0007669"/>
    <property type="project" value="UniProtKB-KW"/>
</dbReference>
<evidence type="ECO:0000313" key="17">
    <source>
        <dbReference type="Proteomes" id="UP000183174"/>
    </source>
</evidence>
<evidence type="ECO:0000256" key="10">
    <source>
        <dbReference type="ARBA" id="ARBA00062718"/>
    </source>
</evidence>
<proteinExistence type="inferred from homology"/>
<reference evidence="14 16" key="1">
    <citation type="submission" date="2015-09" db="EMBL/GenBank/DDBJ databases">
        <title>Draft Genome Sequence of the Strain BR 3267 (Bradyrhizobium yuanmingense) recommended as inoculant for cowpea in Brazil.</title>
        <authorList>
            <person name="Simoes-Araujo J.L."/>
            <person name="Zilli J.E."/>
        </authorList>
    </citation>
    <scope>NUCLEOTIDE SEQUENCE [LARGE SCALE GENOMIC DNA]</scope>
    <source>
        <strain evidence="14 16">BR3267</strain>
    </source>
</reference>
<dbReference type="STRING" id="108015.GA0061099_1003104"/>
<gene>
    <name evidence="14" type="ORF">AOQ72_24190</name>
    <name evidence="15" type="ORF">GA0061099_1003104</name>
</gene>
<dbReference type="InterPro" id="IPR000515">
    <property type="entry name" value="MetI-like"/>
</dbReference>
<accession>A0A0R3CA56</accession>
<evidence type="ECO:0000256" key="2">
    <source>
        <dbReference type="ARBA" id="ARBA00010072"/>
    </source>
</evidence>
<sequence length="230" mass="25549">MLGNLDFDVIRRALPYLFYEGMTFTLTLTFLAALGGLIFGTALALMRLSGFKILGRIAGIYVDFMRSLPLVLVIFWFYFLVPYIGQWVTGASRPISVGAFTSSLVTFIMFEAAYFSEIMRAGIQSISRGQPAAASALGLTYAQSMRYVVLPQAFRNMLPVLITQTIVLFQDTSLVYVLSITDFLGAASKVAQRDGRLVEMYLFAAVVYFTISCIASYGVRRLQARIAIIR</sequence>
<name>A0A0R3CA56_9BRAD</name>
<feature type="transmembrane region" description="Helical" evidence="12">
    <location>
        <begin position="67"/>
        <end position="89"/>
    </location>
</feature>
<dbReference type="AlphaFoldDB" id="A0A0R3CA56"/>
<evidence type="ECO:0000313" key="14">
    <source>
        <dbReference type="EMBL" id="KRP94306.1"/>
    </source>
</evidence>
<feature type="domain" description="ABC transmembrane type-1" evidence="13">
    <location>
        <begin position="22"/>
        <end position="219"/>
    </location>
</feature>
<evidence type="ECO:0000256" key="6">
    <source>
        <dbReference type="ARBA" id="ARBA00022970"/>
    </source>
</evidence>
<dbReference type="GO" id="GO:0022857">
    <property type="term" value="F:transmembrane transporter activity"/>
    <property type="evidence" value="ECO:0007669"/>
    <property type="project" value="InterPro"/>
</dbReference>
<evidence type="ECO:0000256" key="3">
    <source>
        <dbReference type="ARBA" id="ARBA00022448"/>
    </source>
</evidence>
<dbReference type="EMBL" id="LJYF01000029">
    <property type="protein sequence ID" value="KRP94306.1"/>
    <property type="molecule type" value="Genomic_DNA"/>
</dbReference>
<feature type="transmembrane region" description="Helical" evidence="12">
    <location>
        <begin position="95"/>
        <end position="115"/>
    </location>
</feature>
<comment type="subcellular location">
    <subcellularLocation>
        <location evidence="1">Cell inner membrane</location>
        <topology evidence="1">Multi-pass membrane protein</topology>
    </subcellularLocation>
    <subcellularLocation>
        <location evidence="12">Cell membrane</location>
        <topology evidence="12">Multi-pass membrane protein</topology>
    </subcellularLocation>
</comment>
<dbReference type="EMBL" id="FMAE01000003">
    <property type="protein sequence ID" value="SCB22177.1"/>
    <property type="molecule type" value="Genomic_DNA"/>
</dbReference>
<dbReference type="SUPFAM" id="SSF161098">
    <property type="entry name" value="MetI-like"/>
    <property type="match status" value="1"/>
</dbReference>
<keyword evidence="7 12" id="KW-1133">Transmembrane helix</keyword>
<protein>
    <recommendedName>
        <fullName evidence="11">Glutamate/aspartate import permease protein GltK</fullName>
    </recommendedName>
</protein>
<dbReference type="CDD" id="cd06261">
    <property type="entry name" value="TM_PBP2"/>
    <property type="match status" value="1"/>
</dbReference>
<reference evidence="15 17" key="2">
    <citation type="submission" date="2016-08" db="EMBL/GenBank/DDBJ databases">
        <authorList>
            <person name="Seilhamer J.J."/>
        </authorList>
    </citation>
    <scope>NUCLEOTIDE SEQUENCE [LARGE SCALE GENOMIC DNA]</scope>
    <source>
        <strain evidence="15 17">CCBAU 10071</strain>
    </source>
</reference>
<dbReference type="OrthoDB" id="7190458at2"/>
<evidence type="ECO:0000259" key="13">
    <source>
        <dbReference type="PROSITE" id="PS50928"/>
    </source>
</evidence>
<evidence type="ECO:0000256" key="5">
    <source>
        <dbReference type="ARBA" id="ARBA00022692"/>
    </source>
</evidence>
<dbReference type="GO" id="GO:0043190">
    <property type="term" value="C:ATP-binding cassette (ABC) transporter complex"/>
    <property type="evidence" value="ECO:0007669"/>
    <property type="project" value="InterPro"/>
</dbReference>
<organism evidence="14 16">
    <name type="scientific">Bradyrhizobium yuanmingense</name>
    <dbReference type="NCBI Taxonomy" id="108015"/>
    <lineage>
        <taxon>Bacteria</taxon>
        <taxon>Pseudomonadati</taxon>
        <taxon>Pseudomonadota</taxon>
        <taxon>Alphaproteobacteria</taxon>
        <taxon>Hyphomicrobiales</taxon>
        <taxon>Nitrobacteraceae</taxon>
        <taxon>Bradyrhizobium</taxon>
    </lineage>
</organism>
<keyword evidence="4" id="KW-1003">Cell membrane</keyword>
<dbReference type="NCBIfam" id="TIGR01726">
    <property type="entry name" value="HEQRo_perm_3TM"/>
    <property type="match status" value="1"/>
</dbReference>
<dbReference type="RefSeq" id="WP_036021052.1">
    <property type="nucleotide sequence ID" value="NZ_FMAE01000003.1"/>
</dbReference>
<dbReference type="Proteomes" id="UP000183174">
    <property type="component" value="Unassembled WGS sequence"/>
</dbReference>
<evidence type="ECO:0000256" key="7">
    <source>
        <dbReference type="ARBA" id="ARBA00022989"/>
    </source>
</evidence>
<dbReference type="PROSITE" id="PS50928">
    <property type="entry name" value="ABC_TM1"/>
    <property type="match status" value="1"/>
</dbReference>
<keyword evidence="3 12" id="KW-0813">Transport</keyword>
<feature type="transmembrane region" description="Helical" evidence="12">
    <location>
        <begin position="160"/>
        <end position="180"/>
    </location>
</feature>
<dbReference type="Pfam" id="PF00528">
    <property type="entry name" value="BPD_transp_1"/>
    <property type="match status" value="1"/>
</dbReference>
<dbReference type="InterPro" id="IPR010065">
    <property type="entry name" value="AA_ABC_transptr_permease_3TM"/>
</dbReference>
<evidence type="ECO:0000256" key="4">
    <source>
        <dbReference type="ARBA" id="ARBA00022475"/>
    </source>
</evidence>
<dbReference type="PANTHER" id="PTHR30614:SF1">
    <property type="entry name" value="GLUTAMATE_ASPARTATE IMPORT PERMEASE PROTEIN GLTK"/>
    <property type="match status" value="1"/>
</dbReference>
<dbReference type="Proteomes" id="UP000051380">
    <property type="component" value="Unassembled WGS sequence"/>
</dbReference>
<keyword evidence="5 12" id="KW-0812">Transmembrane</keyword>
<evidence type="ECO:0000313" key="15">
    <source>
        <dbReference type="EMBL" id="SCB22177.1"/>
    </source>
</evidence>
<dbReference type="PANTHER" id="PTHR30614">
    <property type="entry name" value="MEMBRANE COMPONENT OF AMINO ACID ABC TRANSPORTER"/>
    <property type="match status" value="1"/>
</dbReference>
<dbReference type="Gene3D" id="1.10.3720.10">
    <property type="entry name" value="MetI-like"/>
    <property type="match status" value="1"/>
</dbReference>
<comment type="subunit">
    <text evidence="10">The complex is composed of two ATP-binding proteins (GltL), two transmembrane proteins (GltJ and GltK) and a solute-binding protein (GltI).</text>
</comment>
<evidence type="ECO:0000256" key="9">
    <source>
        <dbReference type="ARBA" id="ARBA00060298"/>
    </source>
</evidence>
<dbReference type="FunFam" id="1.10.3720.10:FF:000006">
    <property type="entry name" value="Glutamate/aspartate ABC transporter, permease protein GltK"/>
    <property type="match status" value="1"/>
</dbReference>
<evidence type="ECO:0000256" key="8">
    <source>
        <dbReference type="ARBA" id="ARBA00023136"/>
    </source>
</evidence>
<feature type="transmembrane region" description="Helical" evidence="12">
    <location>
        <begin position="24"/>
        <end position="46"/>
    </location>
</feature>
<evidence type="ECO:0000256" key="11">
    <source>
        <dbReference type="ARBA" id="ARBA00073645"/>
    </source>
</evidence>
<comment type="function">
    <text evidence="9">Part of the ABC transporter complex GltIJKL involved in glutamate and aspartate uptake. Probably responsible for the translocation of the substrate across the membrane.</text>
</comment>
<dbReference type="InterPro" id="IPR043429">
    <property type="entry name" value="ArtM/GltK/GlnP/TcyL/YhdX-like"/>
</dbReference>
<keyword evidence="6" id="KW-0029">Amino-acid transport</keyword>
<dbReference type="InterPro" id="IPR035906">
    <property type="entry name" value="MetI-like_sf"/>
</dbReference>